<organism evidence="2 3">
    <name type="scientific">Georgenia faecalis</name>
    <dbReference type="NCBI Taxonomy" id="2483799"/>
    <lineage>
        <taxon>Bacteria</taxon>
        <taxon>Bacillati</taxon>
        <taxon>Actinomycetota</taxon>
        <taxon>Actinomycetes</taxon>
        <taxon>Micrococcales</taxon>
        <taxon>Bogoriellaceae</taxon>
        <taxon>Georgenia</taxon>
    </lineage>
</organism>
<protein>
    <recommendedName>
        <fullName evidence="4">ABC transporter permease</fullName>
    </recommendedName>
</protein>
<sequence length="232" mass="24115">MARFPDPQDEPGDGPPEASLDAAESLRIIAAQRTVVARDTTPDGRLIFGVWGVAWLLGYLAMYLSSDESHAPAPWAGAAFAALLASAIVVTAVHTSRRSAGLRGESSRVGAMYGTAWVVCFVVGFALIGRIASWAVDVEGGGAIITIASNGISCLIVAALYMAGGAVWDDRRMFLLGLWIGVVVTAATVVGTPYLYLVMALAGGGGFLVAAVVEHVRAVRDGTPGRARTREA</sequence>
<feature type="transmembrane region" description="Helical" evidence="1">
    <location>
        <begin position="72"/>
        <end position="93"/>
    </location>
</feature>
<feature type="transmembrane region" description="Helical" evidence="1">
    <location>
        <begin position="142"/>
        <end position="161"/>
    </location>
</feature>
<dbReference type="RefSeq" id="WP_122825046.1">
    <property type="nucleotide sequence ID" value="NZ_CP033325.1"/>
</dbReference>
<comment type="caution">
    <text evidence="2">The sequence shown here is derived from an EMBL/GenBank/DDBJ whole genome shotgun (WGS) entry which is preliminary data.</text>
</comment>
<accession>A0ABV9DEN4</accession>
<proteinExistence type="predicted"/>
<gene>
    <name evidence="2" type="ORF">ACFO3F_13330</name>
</gene>
<keyword evidence="3" id="KW-1185">Reference proteome</keyword>
<keyword evidence="1" id="KW-0812">Transmembrane</keyword>
<keyword evidence="1" id="KW-1133">Transmembrane helix</keyword>
<evidence type="ECO:0000313" key="3">
    <source>
        <dbReference type="Proteomes" id="UP001595955"/>
    </source>
</evidence>
<evidence type="ECO:0008006" key="4">
    <source>
        <dbReference type="Google" id="ProtNLM"/>
    </source>
</evidence>
<reference evidence="3" key="1">
    <citation type="journal article" date="2019" name="Int. J. Syst. Evol. Microbiol.">
        <title>The Global Catalogue of Microorganisms (GCM) 10K type strain sequencing project: providing services to taxonomists for standard genome sequencing and annotation.</title>
        <authorList>
            <consortium name="The Broad Institute Genomics Platform"/>
            <consortium name="The Broad Institute Genome Sequencing Center for Infectious Disease"/>
            <person name="Wu L."/>
            <person name="Ma J."/>
        </authorList>
    </citation>
    <scope>NUCLEOTIDE SEQUENCE [LARGE SCALE GENOMIC DNA]</scope>
    <source>
        <strain evidence="3">JCM 3369</strain>
    </source>
</reference>
<keyword evidence="1" id="KW-0472">Membrane</keyword>
<evidence type="ECO:0000313" key="2">
    <source>
        <dbReference type="EMBL" id="MFC4556234.1"/>
    </source>
</evidence>
<dbReference type="Proteomes" id="UP001595955">
    <property type="component" value="Unassembled WGS sequence"/>
</dbReference>
<feature type="transmembrane region" description="Helical" evidence="1">
    <location>
        <begin position="173"/>
        <end position="190"/>
    </location>
</feature>
<name>A0ABV9DEN4_9MICO</name>
<feature type="transmembrane region" description="Helical" evidence="1">
    <location>
        <begin position="46"/>
        <end position="66"/>
    </location>
</feature>
<dbReference type="EMBL" id="JBHSGF010000010">
    <property type="protein sequence ID" value="MFC4556234.1"/>
    <property type="molecule type" value="Genomic_DNA"/>
</dbReference>
<feature type="transmembrane region" description="Helical" evidence="1">
    <location>
        <begin position="114"/>
        <end position="136"/>
    </location>
</feature>
<evidence type="ECO:0000256" key="1">
    <source>
        <dbReference type="SAM" id="Phobius"/>
    </source>
</evidence>